<dbReference type="SUPFAM" id="SSF49265">
    <property type="entry name" value="Fibronectin type III"/>
    <property type="match status" value="1"/>
</dbReference>
<dbReference type="Pfam" id="PF01229">
    <property type="entry name" value="Glyco_hydro_39"/>
    <property type="match status" value="1"/>
</dbReference>
<protein>
    <submittedName>
        <fullName evidence="5">Glycoside hydrolase</fullName>
    </submittedName>
</protein>
<dbReference type="RefSeq" id="WP_173123581.1">
    <property type="nucleotide sequence ID" value="NZ_CBCSGW010000061.1"/>
</dbReference>
<gene>
    <name evidence="5" type="ORF">GC106_3320</name>
</gene>
<dbReference type="InterPro" id="IPR000514">
    <property type="entry name" value="Glyco_hydro_39"/>
</dbReference>
<dbReference type="InterPro" id="IPR017853">
    <property type="entry name" value="GH"/>
</dbReference>
<dbReference type="InterPro" id="IPR051923">
    <property type="entry name" value="Glycosyl_Hydrolase_39"/>
</dbReference>
<evidence type="ECO:0000259" key="4">
    <source>
        <dbReference type="Pfam" id="PF01229"/>
    </source>
</evidence>
<comment type="caution">
    <text evidence="5">The sequence shown here is derived from an EMBL/GenBank/DDBJ whole genome shotgun (WGS) entry which is preliminary data.</text>
</comment>
<evidence type="ECO:0000313" key="5">
    <source>
        <dbReference type="EMBL" id="NRN63131.1"/>
    </source>
</evidence>
<reference evidence="5 6" key="1">
    <citation type="submission" date="2020-01" db="EMBL/GenBank/DDBJ databases">
        <title>Kibdelosporangium persica a novel Actinomycetes from a hot desert in Iran.</title>
        <authorList>
            <person name="Safaei N."/>
            <person name="Zaburannyi N."/>
            <person name="Mueller R."/>
            <person name="Wink J."/>
        </authorList>
    </citation>
    <scope>NUCLEOTIDE SEQUENCE [LARGE SCALE GENOMIC DNA]</scope>
    <source>
        <strain evidence="5 6">4NS15</strain>
    </source>
</reference>
<dbReference type="PANTHER" id="PTHR12631:SF10">
    <property type="entry name" value="BETA-XYLOSIDASE-LIKE PROTEIN-RELATED"/>
    <property type="match status" value="1"/>
</dbReference>
<dbReference type="PRINTS" id="PR00745">
    <property type="entry name" value="GLHYDRLASE39"/>
</dbReference>
<dbReference type="Proteomes" id="UP000763557">
    <property type="component" value="Unassembled WGS sequence"/>
</dbReference>
<evidence type="ECO:0000256" key="2">
    <source>
        <dbReference type="ARBA" id="ARBA00022801"/>
    </source>
</evidence>
<sequence length="582" mass="63432">MNPEPLRPPANLVATGGRAQVTLSWEPVDGACGYQVYRADRADGSFEPVDHLGLDVLAVPHPPYCDTTGEPGHQYWYSVAALSAVDMPGSLCAPVACTPLTDATAQVDIVVAADSDAGPLPRPWRPMIGSEHLSHLLSTETTGGRPIGSELASALAAARGHFNVRSVRAHGILGDDLRVYREVDGSPVYDFTGVDRVYDRLLGLGLRPVVELSFMPRDLAADPAATVFHYQAVVSPPKDWDRWAGLIRALVRHLVGRYGRAEVLGWAFEVWNEANLEVFWSGTPAEFWRLYEVTAKAVKDVDPALKVGGPASAAAGQIDEMLSTIDSSTPVDFVSTHTYGSPPLDIRPQLARHGRPGLPIWWTEWGVSPRHFHPVNDSVLAAAFLARGMRSAAGRVEALSYWVASDHFEELGRPPSLLHGGFGLRAVGDLAKPRFWALAMLERLGERELRVTAHGDGAGSLVETWAGRDPDGSVAVAVWNGTLDQSKADGHAPLNRTVRLRFTGLSGGYVLRHHRVDEHHSNIAAVWRGMSGDPWPTEEQWAQLREANELERIGEDRDVEADVELTFTLPMPSISLIELVPR</sequence>
<organism evidence="5 6">
    <name type="scientific">Kibdelosporangium persicum</name>
    <dbReference type="NCBI Taxonomy" id="2698649"/>
    <lineage>
        <taxon>Bacteria</taxon>
        <taxon>Bacillati</taxon>
        <taxon>Actinomycetota</taxon>
        <taxon>Actinomycetes</taxon>
        <taxon>Pseudonocardiales</taxon>
        <taxon>Pseudonocardiaceae</taxon>
        <taxon>Kibdelosporangium</taxon>
    </lineage>
</organism>
<dbReference type="InterPro" id="IPR049166">
    <property type="entry name" value="GH39_cat"/>
</dbReference>
<name>A0ABX2EVS8_9PSEU</name>
<dbReference type="GO" id="GO:0016787">
    <property type="term" value="F:hydrolase activity"/>
    <property type="evidence" value="ECO:0007669"/>
    <property type="project" value="UniProtKB-KW"/>
</dbReference>
<evidence type="ECO:0000256" key="3">
    <source>
        <dbReference type="ARBA" id="ARBA00023295"/>
    </source>
</evidence>
<keyword evidence="3" id="KW-0326">Glycosidase</keyword>
<dbReference type="InterPro" id="IPR013783">
    <property type="entry name" value="Ig-like_fold"/>
</dbReference>
<dbReference type="SUPFAM" id="SSF51011">
    <property type="entry name" value="Glycosyl hydrolase domain"/>
    <property type="match status" value="1"/>
</dbReference>
<dbReference type="PANTHER" id="PTHR12631">
    <property type="entry name" value="ALPHA-L-IDURONIDASE"/>
    <property type="match status" value="1"/>
</dbReference>
<evidence type="ECO:0000256" key="1">
    <source>
        <dbReference type="ARBA" id="ARBA00008875"/>
    </source>
</evidence>
<dbReference type="Gene3D" id="3.20.20.80">
    <property type="entry name" value="Glycosidases"/>
    <property type="match status" value="1"/>
</dbReference>
<dbReference type="InterPro" id="IPR036116">
    <property type="entry name" value="FN3_sf"/>
</dbReference>
<dbReference type="EMBL" id="JAAATY010000001">
    <property type="protein sequence ID" value="NRN63131.1"/>
    <property type="molecule type" value="Genomic_DNA"/>
</dbReference>
<dbReference type="Gene3D" id="2.60.40.1500">
    <property type="entry name" value="Glycosyl hydrolase domain, family 39"/>
    <property type="match status" value="1"/>
</dbReference>
<dbReference type="SUPFAM" id="SSF51445">
    <property type="entry name" value="(Trans)glycosidases"/>
    <property type="match status" value="1"/>
</dbReference>
<proteinExistence type="inferred from homology"/>
<accession>A0ABX2EVS8</accession>
<evidence type="ECO:0000313" key="6">
    <source>
        <dbReference type="Proteomes" id="UP000763557"/>
    </source>
</evidence>
<feature type="domain" description="Glycosyl hydrolases family 39 N-terminal catalytic" evidence="4">
    <location>
        <begin position="109"/>
        <end position="549"/>
    </location>
</feature>
<keyword evidence="6" id="KW-1185">Reference proteome</keyword>
<keyword evidence="2 5" id="KW-0378">Hydrolase</keyword>
<comment type="similarity">
    <text evidence="1">Belongs to the glycosyl hydrolase 39 family.</text>
</comment>
<dbReference type="Gene3D" id="2.60.40.10">
    <property type="entry name" value="Immunoglobulins"/>
    <property type="match status" value="1"/>
</dbReference>